<dbReference type="GO" id="GO:0005886">
    <property type="term" value="C:plasma membrane"/>
    <property type="evidence" value="ECO:0007669"/>
    <property type="project" value="UniProtKB-SubCell"/>
</dbReference>
<evidence type="ECO:0000256" key="5">
    <source>
        <dbReference type="ARBA" id="ARBA00022989"/>
    </source>
</evidence>
<dbReference type="PANTHER" id="PTHR24221">
    <property type="entry name" value="ATP-BINDING CASSETTE SUB-FAMILY B"/>
    <property type="match status" value="1"/>
</dbReference>
<dbReference type="Pfam" id="PF00005">
    <property type="entry name" value="ABC_tran"/>
    <property type="match status" value="1"/>
</dbReference>
<dbReference type="InterPro" id="IPR005898">
    <property type="entry name" value="Cyc_pep_transpt_SyrD/YojI"/>
</dbReference>
<dbReference type="CDD" id="cd03228">
    <property type="entry name" value="ABCC_MRP_Like"/>
    <property type="match status" value="1"/>
</dbReference>
<keyword evidence="5 7" id="KW-1133">Transmembrane helix</keyword>
<dbReference type="Gene3D" id="3.40.50.300">
    <property type="entry name" value="P-loop containing nucleotide triphosphate hydrolases"/>
    <property type="match status" value="1"/>
</dbReference>
<dbReference type="GO" id="GO:0005524">
    <property type="term" value="F:ATP binding"/>
    <property type="evidence" value="ECO:0007669"/>
    <property type="project" value="UniProtKB-KW"/>
</dbReference>
<dbReference type="InterPro" id="IPR003439">
    <property type="entry name" value="ABC_transporter-like_ATP-bd"/>
</dbReference>
<feature type="transmembrane region" description="Helical" evidence="7">
    <location>
        <begin position="125"/>
        <end position="145"/>
    </location>
</feature>
<dbReference type="PROSITE" id="PS00211">
    <property type="entry name" value="ABC_TRANSPORTER_1"/>
    <property type="match status" value="1"/>
</dbReference>
<dbReference type="SMART" id="SM00382">
    <property type="entry name" value="AAA"/>
    <property type="match status" value="1"/>
</dbReference>
<dbReference type="EMBL" id="FOHS01000005">
    <property type="protein sequence ID" value="SET96754.1"/>
    <property type="molecule type" value="Genomic_DNA"/>
</dbReference>
<evidence type="ECO:0000256" key="1">
    <source>
        <dbReference type="ARBA" id="ARBA00004651"/>
    </source>
</evidence>
<evidence type="ECO:0000313" key="10">
    <source>
        <dbReference type="EMBL" id="SET96754.1"/>
    </source>
</evidence>
<dbReference type="Proteomes" id="UP000198697">
    <property type="component" value="Unassembled WGS sequence"/>
</dbReference>
<keyword evidence="4 10" id="KW-0067">ATP-binding</keyword>
<evidence type="ECO:0000256" key="2">
    <source>
        <dbReference type="ARBA" id="ARBA00022692"/>
    </source>
</evidence>
<protein>
    <submittedName>
        <fullName evidence="10">Putative ATP-binding cassette transporter</fullName>
    </submittedName>
</protein>
<evidence type="ECO:0000256" key="7">
    <source>
        <dbReference type="SAM" id="Phobius"/>
    </source>
</evidence>
<dbReference type="PANTHER" id="PTHR24221:SF654">
    <property type="entry name" value="ATP-BINDING CASSETTE SUB-FAMILY B MEMBER 6"/>
    <property type="match status" value="1"/>
</dbReference>
<sequence>MELFQILQKKSKYFYALLLLLGLINSVWASSLLILINHKINGEPLPFFNDYDWVAYVVLIVAAFSMARFFQGYMITLTYDLGNELNLSIFNRLRFTNFEDYQELGEERVRTAMSDVTTLQRFPQAFIESFNAAVMVLIGISYLLYINSAGALAIMAVLAVLIVFYNLRSKAIQRDLNAARDLATVYQRNVNDFLRGFKEVKMSTDRSDVLYHDYLTHNRNKVKTLTVRTLVRHMMNELLGAYSWYLGIGLVLFLLPVLLHTDARVSSSFVITLLYLMGPTNVVISEMHEFFQMRIALERLQEFNEVIDGYAAVRTGHGTLPAPGQAQEFESLRFENVTFEYYDDKRDQTFRLLPLNLEIKRGESIFVTGGNGSGKSTFINLLTGLYLPLSGNIYLNGHRIDANQYPHYRNQICAIFTDCHLFGENYNRLDLTTGNHRLVALLKKMQLTEVVPLSATETKLKVNLSKGQQKRLALINALLEDRDILVLDEWAAEQDPMFRAFFYTKIIPELRLAGKTVIAVTHDDAYFDCARRVLKFDYGRIAADTRMEPLAGVTEVAEAY</sequence>
<dbReference type="InterPro" id="IPR036640">
    <property type="entry name" value="ABC1_TM_sf"/>
</dbReference>
<dbReference type="GO" id="GO:0015833">
    <property type="term" value="P:peptide transport"/>
    <property type="evidence" value="ECO:0007669"/>
    <property type="project" value="InterPro"/>
</dbReference>
<proteinExistence type="predicted"/>
<organism evidence="10 11">
    <name type="scientific">Hymenobacter actinosclerus</name>
    <dbReference type="NCBI Taxonomy" id="82805"/>
    <lineage>
        <taxon>Bacteria</taxon>
        <taxon>Pseudomonadati</taxon>
        <taxon>Bacteroidota</taxon>
        <taxon>Cytophagia</taxon>
        <taxon>Cytophagales</taxon>
        <taxon>Hymenobacteraceae</taxon>
        <taxon>Hymenobacter</taxon>
    </lineage>
</organism>
<dbReference type="SUPFAM" id="SSF90123">
    <property type="entry name" value="ABC transporter transmembrane region"/>
    <property type="match status" value="1"/>
</dbReference>
<dbReference type="SUPFAM" id="SSF52540">
    <property type="entry name" value="P-loop containing nucleoside triphosphate hydrolases"/>
    <property type="match status" value="1"/>
</dbReference>
<keyword evidence="3" id="KW-0547">Nucleotide-binding</keyword>
<dbReference type="AlphaFoldDB" id="A0A1I0IIK4"/>
<evidence type="ECO:0000259" key="9">
    <source>
        <dbReference type="PROSITE" id="PS50929"/>
    </source>
</evidence>
<dbReference type="PROSITE" id="PS50893">
    <property type="entry name" value="ABC_TRANSPORTER_2"/>
    <property type="match status" value="1"/>
</dbReference>
<accession>A0A1I0IIK4</accession>
<dbReference type="GO" id="GO:1904680">
    <property type="term" value="F:peptide transmembrane transporter activity"/>
    <property type="evidence" value="ECO:0007669"/>
    <property type="project" value="InterPro"/>
</dbReference>
<keyword evidence="2 7" id="KW-0812">Transmembrane</keyword>
<dbReference type="InterPro" id="IPR017871">
    <property type="entry name" value="ABC_transporter-like_CS"/>
</dbReference>
<dbReference type="OrthoDB" id="846150at2"/>
<feature type="transmembrane region" description="Helical" evidence="7">
    <location>
        <begin position="53"/>
        <end position="70"/>
    </location>
</feature>
<dbReference type="Gene3D" id="1.20.1560.10">
    <property type="entry name" value="ABC transporter type 1, transmembrane domain"/>
    <property type="match status" value="1"/>
</dbReference>
<keyword evidence="11" id="KW-1185">Reference proteome</keyword>
<dbReference type="GO" id="GO:0140359">
    <property type="term" value="F:ABC-type transporter activity"/>
    <property type="evidence" value="ECO:0007669"/>
    <property type="project" value="InterPro"/>
</dbReference>
<dbReference type="GO" id="GO:0016887">
    <property type="term" value="F:ATP hydrolysis activity"/>
    <property type="evidence" value="ECO:0007669"/>
    <property type="project" value="InterPro"/>
</dbReference>
<evidence type="ECO:0000256" key="3">
    <source>
        <dbReference type="ARBA" id="ARBA00022741"/>
    </source>
</evidence>
<dbReference type="STRING" id="82805.SAMN04487998_3315"/>
<dbReference type="InterPro" id="IPR003593">
    <property type="entry name" value="AAA+_ATPase"/>
</dbReference>
<feature type="domain" description="ABC transporter" evidence="8">
    <location>
        <begin position="332"/>
        <end position="559"/>
    </location>
</feature>
<feature type="transmembrane region" description="Helical" evidence="7">
    <location>
        <begin position="151"/>
        <end position="167"/>
    </location>
</feature>
<dbReference type="InterPro" id="IPR027417">
    <property type="entry name" value="P-loop_NTPase"/>
</dbReference>
<dbReference type="RefSeq" id="WP_092773628.1">
    <property type="nucleotide sequence ID" value="NZ_FOHS01000005.1"/>
</dbReference>
<feature type="domain" description="ABC transmembrane type-1" evidence="9">
    <location>
        <begin position="16"/>
        <end position="292"/>
    </location>
</feature>
<evidence type="ECO:0000259" key="8">
    <source>
        <dbReference type="PROSITE" id="PS50893"/>
    </source>
</evidence>
<dbReference type="GO" id="GO:0034040">
    <property type="term" value="F:ATPase-coupled lipid transmembrane transporter activity"/>
    <property type="evidence" value="ECO:0007669"/>
    <property type="project" value="TreeGrafter"/>
</dbReference>
<gene>
    <name evidence="10" type="ORF">SAMN04487998_3315</name>
</gene>
<evidence type="ECO:0000256" key="6">
    <source>
        <dbReference type="ARBA" id="ARBA00023136"/>
    </source>
</evidence>
<dbReference type="PROSITE" id="PS50929">
    <property type="entry name" value="ABC_TM1F"/>
    <property type="match status" value="1"/>
</dbReference>
<feature type="transmembrane region" description="Helical" evidence="7">
    <location>
        <begin position="238"/>
        <end position="259"/>
    </location>
</feature>
<comment type="subcellular location">
    <subcellularLocation>
        <location evidence="1">Cell membrane</location>
        <topology evidence="1">Multi-pass membrane protein</topology>
    </subcellularLocation>
</comment>
<reference evidence="11" key="1">
    <citation type="submission" date="2016-10" db="EMBL/GenBank/DDBJ databases">
        <authorList>
            <person name="Varghese N."/>
            <person name="Submissions S."/>
        </authorList>
    </citation>
    <scope>NUCLEOTIDE SEQUENCE [LARGE SCALE GENOMIC DNA]</scope>
    <source>
        <strain evidence="11">DSM 15310</strain>
    </source>
</reference>
<dbReference type="InterPro" id="IPR011527">
    <property type="entry name" value="ABC1_TM_dom"/>
</dbReference>
<feature type="transmembrane region" description="Helical" evidence="7">
    <location>
        <begin position="265"/>
        <end position="284"/>
    </location>
</feature>
<dbReference type="NCBIfam" id="TIGR01194">
    <property type="entry name" value="cyc_pep_trnsptr"/>
    <property type="match status" value="1"/>
</dbReference>
<evidence type="ECO:0000256" key="4">
    <source>
        <dbReference type="ARBA" id="ARBA00022840"/>
    </source>
</evidence>
<keyword evidence="6 7" id="KW-0472">Membrane</keyword>
<dbReference type="InterPro" id="IPR039421">
    <property type="entry name" value="Type_1_exporter"/>
</dbReference>
<name>A0A1I0IIK4_9BACT</name>
<evidence type="ECO:0000313" key="11">
    <source>
        <dbReference type="Proteomes" id="UP000198697"/>
    </source>
</evidence>